<evidence type="ECO:0000256" key="1">
    <source>
        <dbReference type="SAM" id="SignalP"/>
    </source>
</evidence>
<accession>A0ABY6ZTA6</accession>
<proteinExistence type="predicted"/>
<dbReference type="Pfam" id="PF13557">
    <property type="entry name" value="Phenol_MetA_deg"/>
    <property type="match status" value="1"/>
</dbReference>
<protein>
    <submittedName>
        <fullName evidence="2">Transporter</fullName>
    </submittedName>
</protein>
<dbReference type="InterPro" id="IPR025737">
    <property type="entry name" value="FApF"/>
</dbReference>
<evidence type="ECO:0000313" key="3">
    <source>
        <dbReference type="Proteomes" id="UP001163624"/>
    </source>
</evidence>
<dbReference type="RefSeq" id="WP_254475705.1">
    <property type="nucleotide sequence ID" value="NZ_CP113432.1"/>
</dbReference>
<keyword evidence="1" id="KW-0732">Signal</keyword>
<dbReference type="Proteomes" id="UP001163624">
    <property type="component" value="Chromosome"/>
</dbReference>
<reference evidence="2" key="1">
    <citation type="submission" date="2022-11" db="EMBL/GenBank/DDBJ databases">
        <title>Pseudomonas triclosanedens sp. nov., a triclosan degrader isolated from activated sludge.</title>
        <authorList>
            <person name="Yin Y."/>
            <person name="Lu Z."/>
        </authorList>
    </citation>
    <scope>NUCLEOTIDE SEQUENCE</scope>
    <source>
        <strain evidence="2">ZM23</strain>
    </source>
</reference>
<gene>
    <name evidence="2" type="ORF">OU419_17535</name>
</gene>
<name>A0ABY6ZTA6_9PSED</name>
<feature type="chain" id="PRO_5045740324" evidence="1">
    <location>
        <begin position="26"/>
        <end position="298"/>
    </location>
</feature>
<dbReference type="EMBL" id="CP113432">
    <property type="protein sequence ID" value="WAI47576.1"/>
    <property type="molecule type" value="Genomic_DNA"/>
</dbReference>
<organism evidence="2 3">
    <name type="scientific">Pseudomonas triclosanedens</name>
    <dbReference type="NCBI Taxonomy" id="2961893"/>
    <lineage>
        <taxon>Bacteria</taxon>
        <taxon>Pseudomonadati</taxon>
        <taxon>Pseudomonadota</taxon>
        <taxon>Gammaproteobacteria</taxon>
        <taxon>Pseudomonadales</taxon>
        <taxon>Pseudomonadaceae</taxon>
        <taxon>Pseudomonas</taxon>
    </lineage>
</organism>
<evidence type="ECO:0000313" key="2">
    <source>
        <dbReference type="EMBL" id="WAI47576.1"/>
    </source>
</evidence>
<feature type="signal peptide" evidence="1">
    <location>
        <begin position="1"/>
        <end position="25"/>
    </location>
</feature>
<sequence length="298" mass="32992">MNRFNPALRLSCALLLGGALPFAQATEGGGSSWPMGIENYLMGVVPPPGIYGQVFAADYRADSLRGNDGRELPVDFDLHVSSIVPRFIWVTEQQMLGGNLGFHAVVPLNRMRLKMEGQRESKSGLGDIHVGPFLGYHYSDKLHAATGIDVVLPTGSYDKHDLVNLGRNYTTLQAIYALSYIDPQGLNADVRLMYDYNFENQSTDYLSGQELHADYAVGWGLGNGWVVGVGGYIYRQVSDDEQDGHRIDDNRGRAFAIGPSVQYSAASGWHLSAKWQQESDVRNRPEGAAYWLKWTFPL</sequence>
<keyword evidence="3" id="KW-1185">Reference proteome</keyword>